<dbReference type="EMBL" id="JBBPHU010000012">
    <property type="protein sequence ID" value="KAK7511625.1"/>
    <property type="molecule type" value="Genomic_DNA"/>
</dbReference>
<keyword evidence="4" id="KW-0456">Lyase</keyword>
<evidence type="ECO:0000313" key="7">
    <source>
        <dbReference type="Proteomes" id="UP001363622"/>
    </source>
</evidence>
<evidence type="ECO:0000256" key="2">
    <source>
        <dbReference type="ARBA" id="ARBA00006472"/>
    </source>
</evidence>
<comment type="similarity">
    <text evidence="2">Belongs to the pterin-4-alpha-carbinolamine dehydratase family.</text>
</comment>
<evidence type="ECO:0000256" key="3">
    <source>
        <dbReference type="ARBA" id="ARBA00013252"/>
    </source>
</evidence>
<dbReference type="Gene3D" id="3.30.1360.20">
    <property type="entry name" value="Transcriptional coactivator/pterin dehydratase"/>
    <property type="match status" value="1"/>
</dbReference>
<dbReference type="InterPro" id="IPR036428">
    <property type="entry name" value="PCD_sf"/>
</dbReference>
<evidence type="ECO:0000256" key="5">
    <source>
        <dbReference type="ARBA" id="ARBA00030497"/>
    </source>
</evidence>
<comment type="catalytic activity">
    <reaction evidence="1">
        <text>(4aS,6R)-4a-hydroxy-L-erythro-5,6,7,8-tetrahydrobiopterin = (6R)-L-erythro-6,7-dihydrobiopterin + H2O</text>
        <dbReference type="Rhea" id="RHEA:11920"/>
        <dbReference type="ChEBI" id="CHEBI:15377"/>
        <dbReference type="ChEBI" id="CHEBI:15642"/>
        <dbReference type="ChEBI" id="CHEBI:43120"/>
        <dbReference type="EC" id="4.2.1.96"/>
    </reaction>
</comment>
<gene>
    <name evidence="6" type="ORF">IWZ03DRAFT_387075</name>
</gene>
<keyword evidence="7" id="KW-1185">Reference proteome</keyword>
<protein>
    <recommendedName>
        <fullName evidence="3">4a-hydroxytetrahydrobiopterin dehydratase</fullName>
        <ecNumber evidence="3">4.2.1.96</ecNumber>
    </recommendedName>
    <alternativeName>
        <fullName evidence="5">4-alpha-hydroxy-tetrahydropterin dehydratase</fullName>
    </alternativeName>
</protein>
<name>A0ABR1KCL7_9PEZI</name>
<evidence type="ECO:0000256" key="1">
    <source>
        <dbReference type="ARBA" id="ARBA00001554"/>
    </source>
</evidence>
<accession>A0ABR1KCL7</accession>
<dbReference type="PANTHER" id="PTHR12599:SF0">
    <property type="entry name" value="PTERIN-4-ALPHA-CARBINOLAMINE DEHYDRATASE"/>
    <property type="match status" value="1"/>
</dbReference>
<dbReference type="CDD" id="cd00488">
    <property type="entry name" value="PCD_DCoH"/>
    <property type="match status" value="1"/>
</dbReference>
<dbReference type="Pfam" id="PF01329">
    <property type="entry name" value="Pterin_4a"/>
    <property type="match status" value="1"/>
</dbReference>
<dbReference type="Proteomes" id="UP001363622">
    <property type="component" value="Unassembled WGS sequence"/>
</dbReference>
<evidence type="ECO:0000313" key="6">
    <source>
        <dbReference type="EMBL" id="KAK7511625.1"/>
    </source>
</evidence>
<evidence type="ECO:0000256" key="4">
    <source>
        <dbReference type="ARBA" id="ARBA00023239"/>
    </source>
</evidence>
<sequence>MPAFARIAGPQSQCLKRLIPQAPRSPILCPRRSGGPNFFHASQSRRAFCSRSSSSIQMAPKFAPGSDEGLLAQQTQALVQEHGWELDQEEMGLLKTFNFKTYTKALDFLNIIGVRSKSRSHHATMTIKPSSVDVHWTTHVPRGLSSKDIDMARYCEEQAAEIGTVEKGQGMNCRAGKAPTS</sequence>
<dbReference type="InterPro" id="IPR001533">
    <property type="entry name" value="Pterin_deHydtase"/>
</dbReference>
<dbReference type="SUPFAM" id="SSF55248">
    <property type="entry name" value="PCD-like"/>
    <property type="match status" value="1"/>
</dbReference>
<comment type="caution">
    <text evidence="6">The sequence shown here is derived from an EMBL/GenBank/DDBJ whole genome shotgun (WGS) entry which is preliminary data.</text>
</comment>
<reference evidence="6 7" key="1">
    <citation type="submission" date="2024-04" db="EMBL/GenBank/DDBJ databases">
        <title>Phyllosticta paracitricarpa is synonymous to the EU quarantine fungus P. citricarpa based on phylogenomic analyses.</title>
        <authorList>
            <consortium name="Lawrence Berkeley National Laboratory"/>
            <person name="Van Ingen-Buijs V.A."/>
            <person name="Van Westerhoven A.C."/>
            <person name="Haridas S."/>
            <person name="Skiadas P."/>
            <person name="Martin F."/>
            <person name="Groenewald J.Z."/>
            <person name="Crous P.W."/>
            <person name="Seidl M.F."/>
        </authorList>
    </citation>
    <scope>NUCLEOTIDE SEQUENCE [LARGE SCALE GENOMIC DNA]</scope>
    <source>
        <strain evidence="6 7">CBS 123371</strain>
    </source>
</reference>
<dbReference type="EC" id="4.2.1.96" evidence="3"/>
<organism evidence="6 7">
    <name type="scientific">Phyllosticta citriasiana</name>
    <dbReference type="NCBI Taxonomy" id="595635"/>
    <lineage>
        <taxon>Eukaryota</taxon>
        <taxon>Fungi</taxon>
        <taxon>Dikarya</taxon>
        <taxon>Ascomycota</taxon>
        <taxon>Pezizomycotina</taxon>
        <taxon>Dothideomycetes</taxon>
        <taxon>Dothideomycetes incertae sedis</taxon>
        <taxon>Botryosphaeriales</taxon>
        <taxon>Phyllostictaceae</taxon>
        <taxon>Phyllosticta</taxon>
    </lineage>
</organism>
<dbReference type="PANTHER" id="PTHR12599">
    <property type="entry name" value="PTERIN-4-ALPHA-CARBINOLAMINE DEHYDRATASE"/>
    <property type="match status" value="1"/>
</dbReference>
<proteinExistence type="inferred from homology"/>